<evidence type="ECO:0000256" key="2">
    <source>
        <dbReference type="ARBA" id="ARBA00009695"/>
    </source>
</evidence>
<dbReference type="PANTHER" id="PTHR33602:SF1">
    <property type="entry name" value="REGULATORY PROTEIN RECX FAMILY PROTEIN"/>
    <property type="match status" value="1"/>
</dbReference>
<feature type="compositionally biased region" description="Acidic residues" evidence="6">
    <location>
        <begin position="42"/>
        <end position="51"/>
    </location>
</feature>
<name>A0A5B7WRY7_9MICC</name>
<gene>
    <name evidence="5 9" type="primary">recX</name>
    <name evidence="9" type="ORF">GcLGCM259_0886</name>
</gene>
<evidence type="ECO:0000259" key="7">
    <source>
        <dbReference type="Pfam" id="PF02631"/>
    </source>
</evidence>
<dbReference type="Pfam" id="PF21982">
    <property type="entry name" value="RecX_HTH1"/>
    <property type="match status" value="1"/>
</dbReference>
<dbReference type="EMBL" id="CP034412">
    <property type="protein sequence ID" value="QCY46642.1"/>
    <property type="molecule type" value="Genomic_DNA"/>
</dbReference>
<feature type="domain" description="RecX first three-helical" evidence="8">
    <location>
        <begin position="136"/>
        <end position="174"/>
    </location>
</feature>
<dbReference type="InterPro" id="IPR036388">
    <property type="entry name" value="WH-like_DNA-bd_sf"/>
</dbReference>
<dbReference type="Proteomes" id="UP000307000">
    <property type="component" value="Chromosome"/>
</dbReference>
<evidence type="ECO:0000256" key="6">
    <source>
        <dbReference type="SAM" id="MobiDB-lite"/>
    </source>
</evidence>
<dbReference type="Gene3D" id="1.10.10.10">
    <property type="entry name" value="Winged helix-like DNA-binding domain superfamily/Winged helix DNA-binding domain"/>
    <property type="match status" value="2"/>
</dbReference>
<evidence type="ECO:0000313" key="10">
    <source>
        <dbReference type="Proteomes" id="UP000307000"/>
    </source>
</evidence>
<reference evidence="9 10" key="1">
    <citation type="submission" date="2018-12" db="EMBL/GenBank/DDBJ databases">
        <title>Complete Genome Sequence of Glutamicibacter creatinolyticus strain LGCM259,isolated from an abscess of a 12-year-old mare in Italy.</title>
        <authorList>
            <person name="Santos R.G."/>
            <person name="Silva A.L."/>
            <person name="Seyffert N."/>
            <person name="Castro T.L.P."/>
            <person name="Attili A.R."/>
            <person name="Rifici C."/>
            <person name="Mazzullo G."/>
            <person name="Brenig B."/>
            <person name="Venanzi F."/>
            <person name="Azevedo V."/>
        </authorList>
    </citation>
    <scope>NUCLEOTIDE SEQUENCE [LARGE SCALE GENOMIC DNA]</scope>
    <source>
        <strain evidence="9 10">LGCM 259</strain>
    </source>
</reference>
<evidence type="ECO:0000256" key="3">
    <source>
        <dbReference type="ARBA" id="ARBA00018111"/>
    </source>
</evidence>
<proteinExistence type="inferred from homology"/>
<accession>A0A5B7WRY7</accession>
<feature type="compositionally biased region" description="Polar residues" evidence="6">
    <location>
        <begin position="58"/>
        <end position="67"/>
    </location>
</feature>
<dbReference type="GO" id="GO:0005737">
    <property type="term" value="C:cytoplasm"/>
    <property type="evidence" value="ECO:0007669"/>
    <property type="project" value="UniProtKB-SubCell"/>
</dbReference>
<dbReference type="RefSeq" id="WP_246049776.1">
    <property type="nucleotide sequence ID" value="NZ_CP034412.1"/>
</dbReference>
<feature type="region of interest" description="Disordered" evidence="6">
    <location>
        <begin position="1"/>
        <end position="132"/>
    </location>
</feature>
<comment type="function">
    <text evidence="5">Modulates RecA activity.</text>
</comment>
<protein>
    <recommendedName>
        <fullName evidence="3 5">Regulatory protein RecX</fullName>
    </recommendedName>
</protein>
<dbReference type="Pfam" id="PF02631">
    <property type="entry name" value="RecX_HTH2"/>
    <property type="match status" value="1"/>
</dbReference>
<dbReference type="KEGG" id="gcr:GcLGCM259_0886"/>
<comment type="similarity">
    <text evidence="2 5">Belongs to the RecX family.</text>
</comment>
<evidence type="ECO:0000256" key="1">
    <source>
        <dbReference type="ARBA" id="ARBA00004496"/>
    </source>
</evidence>
<dbReference type="InterPro" id="IPR053926">
    <property type="entry name" value="RecX_HTH_1st"/>
</dbReference>
<evidence type="ECO:0000256" key="5">
    <source>
        <dbReference type="HAMAP-Rule" id="MF_01114"/>
    </source>
</evidence>
<feature type="domain" description="RecX second three-helical" evidence="7">
    <location>
        <begin position="182"/>
        <end position="223"/>
    </location>
</feature>
<sequence>MPPRKKRGAVPGNSSGYGAERVSDEFFGDPQEMPDWARPDPDEQDVDDDSVAADASAGTPSTATSGPLASAQVAGAEDGSPATVEELRASMERIMQSPAPPRKAEKKKRSAKRLSTAQRETEEPEELSDDQWREKARAILLRQLTASDKSAKQLKDKLLDKECPEAIADEVIERFIEVDLVDDQKFADAWVRARTRTRGLARQALKHELRSKGVDDEITQMALEQVDDADEEERARELARTKLRPASMGVDRAKALRRLVGMLGRKGYNGSMAFRVAREEWDARFGEH</sequence>
<dbReference type="PANTHER" id="PTHR33602">
    <property type="entry name" value="REGULATORY PROTEIN RECX FAMILY PROTEIN"/>
    <property type="match status" value="1"/>
</dbReference>
<evidence type="ECO:0000313" key="9">
    <source>
        <dbReference type="EMBL" id="QCY46642.1"/>
    </source>
</evidence>
<dbReference type="InterPro" id="IPR053924">
    <property type="entry name" value="RecX_HTH_2nd"/>
</dbReference>
<keyword evidence="10" id="KW-1185">Reference proteome</keyword>
<dbReference type="HAMAP" id="MF_01114">
    <property type="entry name" value="RecX"/>
    <property type="match status" value="1"/>
</dbReference>
<dbReference type="GO" id="GO:0006282">
    <property type="term" value="P:regulation of DNA repair"/>
    <property type="evidence" value="ECO:0007669"/>
    <property type="project" value="UniProtKB-UniRule"/>
</dbReference>
<evidence type="ECO:0000256" key="4">
    <source>
        <dbReference type="ARBA" id="ARBA00022490"/>
    </source>
</evidence>
<organism evidence="9 10">
    <name type="scientific">Glutamicibacter creatinolyticus</name>
    <dbReference type="NCBI Taxonomy" id="162496"/>
    <lineage>
        <taxon>Bacteria</taxon>
        <taxon>Bacillati</taxon>
        <taxon>Actinomycetota</taxon>
        <taxon>Actinomycetes</taxon>
        <taxon>Micrococcales</taxon>
        <taxon>Micrococcaceae</taxon>
        <taxon>Glutamicibacter</taxon>
    </lineage>
</organism>
<comment type="subcellular location">
    <subcellularLocation>
        <location evidence="1 5">Cytoplasm</location>
    </subcellularLocation>
</comment>
<keyword evidence="4 5" id="KW-0963">Cytoplasm</keyword>
<evidence type="ECO:0000259" key="8">
    <source>
        <dbReference type="Pfam" id="PF21982"/>
    </source>
</evidence>
<dbReference type="AlphaFoldDB" id="A0A5B7WRY7"/>
<dbReference type="InterPro" id="IPR003783">
    <property type="entry name" value="Regulatory_RecX"/>
</dbReference>